<dbReference type="GO" id="GO:0002682">
    <property type="term" value="P:regulation of immune system process"/>
    <property type="evidence" value="ECO:0007669"/>
    <property type="project" value="TreeGrafter"/>
</dbReference>
<organism evidence="13 14">
    <name type="scientific">Rotaria magnacalcarata</name>
    <dbReference type="NCBI Taxonomy" id="392030"/>
    <lineage>
        <taxon>Eukaryota</taxon>
        <taxon>Metazoa</taxon>
        <taxon>Spiralia</taxon>
        <taxon>Gnathifera</taxon>
        <taxon>Rotifera</taxon>
        <taxon>Eurotatoria</taxon>
        <taxon>Bdelloidea</taxon>
        <taxon>Philodinida</taxon>
        <taxon>Philodinidae</taxon>
        <taxon>Rotaria</taxon>
    </lineage>
</organism>
<dbReference type="PANTHER" id="PTHR24399:SF23">
    <property type="entry name" value="C2H2-TYPE DOMAIN-CONTAINING PROTEIN"/>
    <property type="match status" value="1"/>
</dbReference>
<feature type="domain" description="C2H2-type" evidence="12">
    <location>
        <begin position="115"/>
        <end position="142"/>
    </location>
</feature>
<feature type="compositionally biased region" description="Low complexity" evidence="11">
    <location>
        <begin position="53"/>
        <end position="64"/>
    </location>
</feature>
<dbReference type="InterPro" id="IPR036236">
    <property type="entry name" value="Znf_C2H2_sf"/>
</dbReference>
<keyword evidence="7" id="KW-0238">DNA-binding</keyword>
<evidence type="ECO:0000256" key="6">
    <source>
        <dbReference type="ARBA" id="ARBA00023015"/>
    </source>
</evidence>
<dbReference type="EMBL" id="CAJNRG010010539">
    <property type="protein sequence ID" value="CAF2123627.1"/>
    <property type="molecule type" value="Genomic_DNA"/>
</dbReference>
<keyword evidence="3" id="KW-0677">Repeat</keyword>
<protein>
    <recommendedName>
        <fullName evidence="12">C2H2-type domain-containing protein</fullName>
    </recommendedName>
</protein>
<dbReference type="GO" id="GO:0001817">
    <property type="term" value="P:regulation of cytokine production"/>
    <property type="evidence" value="ECO:0007669"/>
    <property type="project" value="TreeGrafter"/>
</dbReference>
<dbReference type="Pfam" id="PF00096">
    <property type="entry name" value="zf-C2H2"/>
    <property type="match status" value="1"/>
</dbReference>
<keyword evidence="5" id="KW-0862">Zinc</keyword>
<dbReference type="GO" id="GO:0008270">
    <property type="term" value="F:zinc ion binding"/>
    <property type="evidence" value="ECO:0007669"/>
    <property type="project" value="UniProtKB-KW"/>
</dbReference>
<evidence type="ECO:0000313" key="13">
    <source>
        <dbReference type="EMBL" id="CAF2123627.1"/>
    </source>
</evidence>
<evidence type="ECO:0000256" key="2">
    <source>
        <dbReference type="ARBA" id="ARBA00022723"/>
    </source>
</evidence>
<evidence type="ECO:0000313" key="14">
    <source>
        <dbReference type="Proteomes" id="UP000663887"/>
    </source>
</evidence>
<proteinExistence type="predicted"/>
<dbReference type="FunFam" id="3.30.160.60:FF:001485">
    <property type="entry name" value="Krueppel-related zinc finger protein"/>
    <property type="match status" value="1"/>
</dbReference>
<dbReference type="GO" id="GO:0005654">
    <property type="term" value="C:nucleoplasm"/>
    <property type="evidence" value="ECO:0007669"/>
    <property type="project" value="TreeGrafter"/>
</dbReference>
<feature type="domain" description="C2H2-type" evidence="12">
    <location>
        <begin position="201"/>
        <end position="228"/>
    </location>
</feature>
<keyword evidence="8" id="KW-0804">Transcription</keyword>
<reference evidence="13" key="1">
    <citation type="submission" date="2021-02" db="EMBL/GenBank/DDBJ databases">
        <authorList>
            <person name="Nowell W R."/>
        </authorList>
    </citation>
    <scope>NUCLEOTIDE SEQUENCE</scope>
</reference>
<accession>A0A816VQU9</accession>
<gene>
    <name evidence="13" type="ORF">XDN619_LOCUS23267</name>
</gene>
<dbReference type="SUPFAM" id="SSF57667">
    <property type="entry name" value="beta-beta-alpha zinc fingers"/>
    <property type="match status" value="1"/>
</dbReference>
<dbReference type="PROSITE" id="PS00028">
    <property type="entry name" value="ZINC_FINGER_C2H2_1"/>
    <property type="match status" value="3"/>
</dbReference>
<evidence type="ECO:0000256" key="11">
    <source>
        <dbReference type="SAM" id="MobiDB-lite"/>
    </source>
</evidence>
<dbReference type="PROSITE" id="PS50157">
    <property type="entry name" value="ZINC_FINGER_C2H2_2"/>
    <property type="match status" value="5"/>
</dbReference>
<name>A0A816VQU9_9BILA</name>
<keyword evidence="4 10" id="KW-0863">Zinc-finger</keyword>
<keyword evidence="9" id="KW-0539">Nucleus</keyword>
<dbReference type="AlphaFoldDB" id="A0A816VQU9"/>
<keyword evidence="2" id="KW-0479">Metal-binding</keyword>
<feature type="compositionally biased region" description="Basic residues" evidence="11">
    <location>
        <begin position="38"/>
        <end position="50"/>
    </location>
</feature>
<feature type="region of interest" description="Disordered" evidence="11">
    <location>
        <begin position="38"/>
        <end position="78"/>
    </location>
</feature>
<evidence type="ECO:0000259" key="12">
    <source>
        <dbReference type="PROSITE" id="PS50157"/>
    </source>
</evidence>
<dbReference type="SMART" id="SM00355">
    <property type="entry name" value="ZnF_C2H2"/>
    <property type="match status" value="8"/>
</dbReference>
<dbReference type="Gene3D" id="3.30.160.60">
    <property type="entry name" value="Classic Zinc Finger"/>
    <property type="match status" value="4"/>
</dbReference>
<comment type="caution">
    <text evidence="13">The sequence shown here is derived from an EMBL/GenBank/DDBJ whole genome shotgun (WGS) entry which is preliminary data.</text>
</comment>
<dbReference type="GO" id="GO:0000978">
    <property type="term" value="F:RNA polymerase II cis-regulatory region sequence-specific DNA binding"/>
    <property type="evidence" value="ECO:0007669"/>
    <property type="project" value="TreeGrafter"/>
</dbReference>
<dbReference type="PANTHER" id="PTHR24399">
    <property type="entry name" value="ZINC FINGER AND BTB DOMAIN-CONTAINING"/>
    <property type="match status" value="1"/>
</dbReference>
<evidence type="ECO:0000256" key="10">
    <source>
        <dbReference type="PROSITE-ProRule" id="PRU00042"/>
    </source>
</evidence>
<sequence length="348" mass="40870">MRMSKQFQYSEPVAAITKSTSTNMFKCDECNFETRAKQALHKHKDKHGRNKNSLLSSRHQSLSQPVHKPKQTHIQQSENKDDFSCSECIFKGKTLLGFLKHKKSHHGKNLQEYPYNCVYCHYRATKKSHLRRHEMIHTGERPYECPHCDYRCNQASTLKVHIRRHTGEMPYSCSVCPFKTFSTCLLKAHLKKHVIPKGTGFTCHICHQIYNTELALKKHEQMHSQPNLLVRRRRRMKQTQNEVKNKKKETLVDPVLSPIIKQELPETASYSPPLTGLYQCSLCDFQCNKFVQLSEHTMNHRNGTFEAEDVTPRKKYFCVECNLHFARKKEIKSHYKITHPGENYQKNR</sequence>
<keyword evidence="6" id="KW-0805">Transcription regulation</keyword>
<evidence type="ECO:0000256" key="9">
    <source>
        <dbReference type="ARBA" id="ARBA00023242"/>
    </source>
</evidence>
<evidence type="ECO:0000256" key="3">
    <source>
        <dbReference type="ARBA" id="ARBA00022737"/>
    </source>
</evidence>
<feature type="domain" description="C2H2-type" evidence="12">
    <location>
        <begin position="316"/>
        <end position="344"/>
    </location>
</feature>
<evidence type="ECO:0000256" key="4">
    <source>
        <dbReference type="ARBA" id="ARBA00022771"/>
    </source>
</evidence>
<feature type="domain" description="C2H2-type" evidence="12">
    <location>
        <begin position="25"/>
        <end position="52"/>
    </location>
</feature>
<feature type="domain" description="C2H2-type" evidence="12">
    <location>
        <begin position="143"/>
        <end position="170"/>
    </location>
</feature>
<evidence type="ECO:0000256" key="8">
    <source>
        <dbReference type="ARBA" id="ARBA00023163"/>
    </source>
</evidence>
<dbReference type="Proteomes" id="UP000663887">
    <property type="component" value="Unassembled WGS sequence"/>
</dbReference>
<evidence type="ECO:0000256" key="7">
    <source>
        <dbReference type="ARBA" id="ARBA00023125"/>
    </source>
</evidence>
<comment type="subcellular location">
    <subcellularLocation>
        <location evidence="1">Nucleus</location>
    </subcellularLocation>
</comment>
<dbReference type="GO" id="GO:0001227">
    <property type="term" value="F:DNA-binding transcription repressor activity, RNA polymerase II-specific"/>
    <property type="evidence" value="ECO:0007669"/>
    <property type="project" value="TreeGrafter"/>
</dbReference>
<evidence type="ECO:0000256" key="1">
    <source>
        <dbReference type="ARBA" id="ARBA00004123"/>
    </source>
</evidence>
<evidence type="ECO:0000256" key="5">
    <source>
        <dbReference type="ARBA" id="ARBA00022833"/>
    </source>
</evidence>
<dbReference type="InterPro" id="IPR013087">
    <property type="entry name" value="Znf_C2H2_type"/>
</dbReference>